<feature type="transmembrane region" description="Helical" evidence="8">
    <location>
        <begin position="452"/>
        <end position="474"/>
    </location>
</feature>
<dbReference type="KEGG" id="aoce:118470236"/>
<feature type="compositionally biased region" description="Polar residues" evidence="7">
    <location>
        <begin position="89"/>
        <end position="103"/>
    </location>
</feature>
<evidence type="ECO:0000256" key="1">
    <source>
        <dbReference type="ARBA" id="ARBA00004141"/>
    </source>
</evidence>
<feature type="transmembrane region" description="Helical" evidence="8">
    <location>
        <begin position="412"/>
        <end position="432"/>
    </location>
</feature>
<evidence type="ECO:0000256" key="5">
    <source>
        <dbReference type="ARBA" id="ARBA00022989"/>
    </source>
</evidence>
<feature type="region of interest" description="Disordered" evidence="7">
    <location>
        <begin position="79"/>
        <end position="172"/>
    </location>
</feature>
<dbReference type="AlphaFoldDB" id="A0AAQ5ZN42"/>
<evidence type="ECO:0000256" key="2">
    <source>
        <dbReference type="ARBA" id="ARBA00022553"/>
    </source>
</evidence>
<evidence type="ECO:0000313" key="11">
    <source>
        <dbReference type="Ensembl" id="ENSAOCP00000066524.1"/>
    </source>
</evidence>
<reference evidence="11" key="3">
    <citation type="submission" date="2025-09" db="UniProtKB">
        <authorList>
            <consortium name="Ensembl"/>
        </authorList>
    </citation>
    <scope>IDENTIFICATION</scope>
</reference>
<dbReference type="Ensembl" id="ENSAOCT00000054020.1">
    <property type="protein sequence ID" value="ENSAOCP00000066524.1"/>
    <property type="gene ID" value="ENSAOCG00000032514.1"/>
</dbReference>
<protein>
    <recommendedName>
        <fullName evidence="10">Proline-rich transmembrane protein 3/4 domain-containing protein</fullName>
    </recommendedName>
</protein>
<feature type="transmembrane region" description="Helical" evidence="8">
    <location>
        <begin position="226"/>
        <end position="247"/>
    </location>
</feature>
<dbReference type="GeneTree" id="ENSGT00730000111360"/>
<dbReference type="PANTHER" id="PTHR47400:SF1">
    <property type="entry name" value="PROLINE-RICH TRANSMEMBRANE PROTEIN 3"/>
    <property type="match status" value="1"/>
</dbReference>
<organism evidence="11 12">
    <name type="scientific">Amphiprion ocellaris</name>
    <name type="common">Clown anemonefish</name>
    <dbReference type="NCBI Taxonomy" id="80972"/>
    <lineage>
        <taxon>Eukaryota</taxon>
        <taxon>Metazoa</taxon>
        <taxon>Chordata</taxon>
        <taxon>Craniata</taxon>
        <taxon>Vertebrata</taxon>
        <taxon>Euteleostomi</taxon>
        <taxon>Actinopterygii</taxon>
        <taxon>Neopterygii</taxon>
        <taxon>Teleostei</taxon>
        <taxon>Neoteleostei</taxon>
        <taxon>Acanthomorphata</taxon>
        <taxon>Ovalentaria</taxon>
        <taxon>Pomacentridae</taxon>
        <taxon>Amphiprion</taxon>
    </lineage>
</organism>
<dbReference type="InterPro" id="IPR043242">
    <property type="entry name" value="PRRT3"/>
</dbReference>
<name>A0AAQ5ZN42_AMPOC</name>
<keyword evidence="4 9" id="KW-0732">Signal</keyword>
<feature type="compositionally biased region" description="Polar residues" evidence="7">
    <location>
        <begin position="120"/>
        <end position="129"/>
    </location>
</feature>
<keyword evidence="12" id="KW-1185">Reference proteome</keyword>
<evidence type="ECO:0000256" key="8">
    <source>
        <dbReference type="SAM" id="Phobius"/>
    </source>
</evidence>
<reference evidence="11" key="2">
    <citation type="submission" date="2025-08" db="UniProtKB">
        <authorList>
            <consortium name="Ensembl"/>
        </authorList>
    </citation>
    <scope>IDENTIFICATION</scope>
</reference>
<evidence type="ECO:0000259" key="10">
    <source>
        <dbReference type="Pfam" id="PF25987"/>
    </source>
</evidence>
<accession>A0AAQ5ZN42</accession>
<feature type="signal peptide" evidence="9">
    <location>
        <begin position="1"/>
        <end position="27"/>
    </location>
</feature>
<feature type="domain" description="Proline-rich transmembrane protein 3/4" evidence="10">
    <location>
        <begin position="205"/>
        <end position="476"/>
    </location>
</feature>
<dbReference type="Pfam" id="PF25987">
    <property type="entry name" value="PRRT3"/>
    <property type="match status" value="1"/>
</dbReference>
<keyword evidence="6 8" id="KW-0472">Membrane</keyword>
<evidence type="ECO:0000256" key="9">
    <source>
        <dbReference type="SAM" id="SignalP"/>
    </source>
</evidence>
<keyword evidence="5 8" id="KW-1133">Transmembrane helix</keyword>
<comment type="subcellular location">
    <subcellularLocation>
        <location evidence="1">Membrane</location>
        <topology evidence="1">Multi-pass membrane protein</topology>
    </subcellularLocation>
</comment>
<keyword evidence="3 8" id="KW-0812">Transmembrane</keyword>
<feature type="transmembrane region" description="Helical" evidence="8">
    <location>
        <begin position="332"/>
        <end position="349"/>
    </location>
</feature>
<feature type="transmembrane region" description="Helical" evidence="8">
    <location>
        <begin position="369"/>
        <end position="391"/>
    </location>
</feature>
<evidence type="ECO:0000256" key="3">
    <source>
        <dbReference type="ARBA" id="ARBA00022692"/>
    </source>
</evidence>
<proteinExistence type="predicted"/>
<dbReference type="RefSeq" id="XP_054866567.1">
    <property type="nucleotide sequence ID" value="XM_055010592.1"/>
</dbReference>
<reference evidence="11 12" key="1">
    <citation type="submission" date="2022-01" db="EMBL/GenBank/DDBJ databases">
        <title>A chromosome-scale genome assembly of the false clownfish, Amphiprion ocellaris.</title>
        <authorList>
            <person name="Ryu T."/>
        </authorList>
    </citation>
    <scope>NUCLEOTIDE SEQUENCE [LARGE SCALE GENOMIC DNA]</scope>
</reference>
<evidence type="ECO:0000256" key="7">
    <source>
        <dbReference type="SAM" id="MobiDB-lite"/>
    </source>
</evidence>
<evidence type="ECO:0000313" key="12">
    <source>
        <dbReference type="Proteomes" id="UP001501940"/>
    </source>
</evidence>
<feature type="transmembrane region" description="Helical" evidence="8">
    <location>
        <begin position="300"/>
        <end position="320"/>
    </location>
</feature>
<dbReference type="RefSeq" id="XP_035803751.1">
    <property type="nucleotide sequence ID" value="XM_035947858.2"/>
</dbReference>
<dbReference type="PANTHER" id="PTHR47400">
    <property type="entry name" value="PROLINE-RICH TRANSMEMBRANE PROTEIN 3"/>
    <property type="match status" value="1"/>
</dbReference>
<feature type="compositionally biased region" description="Basic and acidic residues" evidence="7">
    <location>
        <begin position="151"/>
        <end position="160"/>
    </location>
</feature>
<evidence type="ECO:0000256" key="4">
    <source>
        <dbReference type="ARBA" id="ARBA00022729"/>
    </source>
</evidence>
<sequence>MGRSSLLFVTLTISLSSLTSLIQTSHSLNSAQINKSTRRNYSGLDIPTSEVIFHSKSSEEGSGHSSDTAASQGLINKTIIPQEPERVSNENPSESGITLTTKPAPTLHHSGSHEQEADKANSSITGYSHSSEHRLSEEALLDGSHITSGEQLKKSPRVNDDSLTGGDSPKHPVQTSVFTYMPNDNLPGPGAPCVLGVRPCVVLKNVNGTSLLWEDMRRTLAFAWELHVFGSASLFTLMAFLAVLGMAGACTLPHPLCDALTLANSFLITSGSLRTVLLLLDPYGTRQILSHATLTALHNAPMQFLLWAQVVLALVTLRGFKLLLLPLKLQRPWIVGVLALTHCTALFVADLHSLTLSPVLPLLLQTLSLGWGLPFCLGILTKSLSPLPPFLRSSIPQWFPSQRTERRGKRQTAVCAFLAVLCCSLQMYSLFWLYGLLGNWRRFGWGWWLSQFWARILEIAWGFSLVVLASWIFWTPFRGHSRGDHGQGRSEVSKRVEKKSLWGRLLASVRKGRLGKSENAWEDLMPNNWAKYNLSRAGISNNAMCPYDDPPTATVAEYKPDPSSSSSSDIQAALLWQKVGERECILSLIEFDMRPPSPINLRRSIDNALHHGQLVAGGLFTPPPPCWTHTMDTDSNDGDSSPTAFPPAYVSYGWMLDTESISASLDHFQAKEPVQSPSTTAEYNGSVGSPAAACHEEEFSTVMHQRDWSDDDITNL</sequence>
<dbReference type="Proteomes" id="UP001501940">
    <property type="component" value="Chromosome 5"/>
</dbReference>
<dbReference type="GeneID" id="118470236"/>
<keyword evidence="2" id="KW-0597">Phosphoprotein</keyword>
<dbReference type="InterPro" id="IPR059081">
    <property type="entry name" value="PRRT3-4"/>
</dbReference>
<feature type="chain" id="PRO_5043770183" description="Proline-rich transmembrane protein 3/4 domain-containing protein" evidence="9">
    <location>
        <begin position="28"/>
        <end position="716"/>
    </location>
</feature>
<evidence type="ECO:0000256" key="6">
    <source>
        <dbReference type="ARBA" id="ARBA00023136"/>
    </source>
</evidence>